<gene>
    <name evidence="2" type="ORF">L2W38_04205</name>
</gene>
<accession>A0ABS9ELD0</accession>
<keyword evidence="1" id="KW-0812">Transmembrane</keyword>
<keyword evidence="1" id="KW-1133">Transmembrane helix</keyword>
<proteinExistence type="predicted"/>
<dbReference type="RefSeq" id="WP_236098774.1">
    <property type="nucleotide sequence ID" value="NZ_JAKGUD010000003.1"/>
</dbReference>
<comment type="caution">
    <text evidence="2">The sequence shown here is derived from an EMBL/GenBank/DDBJ whole genome shotgun (WGS) entry which is preliminary data.</text>
</comment>
<organism evidence="2 3">
    <name type="scientific">Dethiosulfovibrio marinus</name>
    <dbReference type="NCBI Taxonomy" id="133532"/>
    <lineage>
        <taxon>Bacteria</taxon>
        <taxon>Thermotogati</taxon>
        <taxon>Synergistota</taxon>
        <taxon>Synergistia</taxon>
        <taxon>Synergistales</taxon>
        <taxon>Dethiosulfovibrionaceae</taxon>
        <taxon>Dethiosulfovibrio</taxon>
    </lineage>
</organism>
<protein>
    <submittedName>
        <fullName evidence="2">Uncharacterized protein</fullName>
    </submittedName>
</protein>
<evidence type="ECO:0000256" key="1">
    <source>
        <dbReference type="SAM" id="Phobius"/>
    </source>
</evidence>
<feature type="transmembrane region" description="Helical" evidence="1">
    <location>
        <begin position="125"/>
        <end position="141"/>
    </location>
</feature>
<evidence type="ECO:0000313" key="3">
    <source>
        <dbReference type="Proteomes" id="UP001200430"/>
    </source>
</evidence>
<dbReference type="EMBL" id="JAKGUD010000003">
    <property type="protein sequence ID" value="MCF4142018.1"/>
    <property type="molecule type" value="Genomic_DNA"/>
</dbReference>
<name>A0ABS9ELD0_9BACT</name>
<keyword evidence="3" id="KW-1185">Reference proteome</keyword>
<reference evidence="2 3" key="1">
    <citation type="submission" date="2022-01" db="EMBL/GenBank/DDBJ databases">
        <title>Dethiosulfovibrio faecalis sp. nov., a novel proteolytic, non-sulfur-reducing bacterium isolated from a marine aquaculture solid waste bioreactor.</title>
        <authorList>
            <person name="Grabowski S."/>
            <person name="Apolinario E."/>
            <person name="Schneider N."/>
            <person name="Marshall C.W."/>
            <person name="Sowers K.R."/>
        </authorList>
    </citation>
    <scope>NUCLEOTIDE SEQUENCE [LARGE SCALE GENOMIC DNA]</scope>
    <source>
        <strain evidence="2 3">DSM 12537</strain>
    </source>
</reference>
<keyword evidence="1" id="KW-0472">Membrane</keyword>
<dbReference type="Proteomes" id="UP001200430">
    <property type="component" value="Unassembled WGS sequence"/>
</dbReference>
<sequence>MYVKWMDNGRGRIWLSTLGLKAFVESHLPEGVSCRDIEFLGEKNQIFLSLVLSDTTLYLDKLSTSEDLTEHLEALGLDAVVSWKHVSDVEGEDGPGLTERPYFWGIIGAVMAALLKLGLKGTLECLLVGAVFYGFAFFFRSDKGQHWTSRIARFFKEMMD</sequence>
<evidence type="ECO:0000313" key="2">
    <source>
        <dbReference type="EMBL" id="MCF4142018.1"/>
    </source>
</evidence>